<evidence type="ECO:0000256" key="2">
    <source>
        <dbReference type="ARBA" id="ARBA00022803"/>
    </source>
</evidence>
<evidence type="ECO:0008006" key="7">
    <source>
        <dbReference type="Google" id="ProtNLM"/>
    </source>
</evidence>
<dbReference type="Pfam" id="PF13432">
    <property type="entry name" value="TPR_16"/>
    <property type="match status" value="1"/>
</dbReference>
<dbReference type="GO" id="GO:0006401">
    <property type="term" value="P:RNA catabolic process"/>
    <property type="evidence" value="ECO:0007669"/>
    <property type="project" value="InterPro"/>
</dbReference>
<feature type="region of interest" description="Disordered" evidence="4">
    <location>
        <begin position="22"/>
        <end position="44"/>
    </location>
</feature>
<name>A0A1E7FL71_9STRA</name>
<dbReference type="PROSITE" id="PS50005">
    <property type="entry name" value="TPR"/>
    <property type="match status" value="1"/>
</dbReference>
<accession>A0A1E7FL71</accession>
<dbReference type="GO" id="GO:0055087">
    <property type="term" value="C:Ski complex"/>
    <property type="evidence" value="ECO:0007669"/>
    <property type="project" value="InterPro"/>
</dbReference>
<evidence type="ECO:0000256" key="4">
    <source>
        <dbReference type="SAM" id="MobiDB-lite"/>
    </source>
</evidence>
<dbReference type="OrthoDB" id="421075at2759"/>
<dbReference type="InterPro" id="IPR011990">
    <property type="entry name" value="TPR-like_helical_dom_sf"/>
</dbReference>
<dbReference type="EMBL" id="KV784356">
    <property type="protein sequence ID" value="OEU18877.1"/>
    <property type="molecule type" value="Genomic_DNA"/>
</dbReference>
<proteinExistence type="predicted"/>
<evidence type="ECO:0000313" key="5">
    <source>
        <dbReference type="EMBL" id="OEU18877.1"/>
    </source>
</evidence>
<dbReference type="SMART" id="SM00028">
    <property type="entry name" value="TPR"/>
    <property type="match status" value="4"/>
</dbReference>
<feature type="compositionally biased region" description="Low complexity" evidence="4">
    <location>
        <begin position="26"/>
        <end position="39"/>
    </location>
</feature>
<dbReference type="Proteomes" id="UP000095751">
    <property type="component" value="Unassembled WGS sequence"/>
</dbReference>
<dbReference type="InterPro" id="IPR039226">
    <property type="entry name" value="Ski3/TTC37"/>
</dbReference>
<feature type="repeat" description="TPR" evidence="3">
    <location>
        <begin position="895"/>
        <end position="928"/>
    </location>
</feature>
<evidence type="ECO:0000256" key="1">
    <source>
        <dbReference type="ARBA" id="ARBA00022737"/>
    </source>
</evidence>
<dbReference type="PANTHER" id="PTHR15704">
    <property type="entry name" value="SUPERKILLER 3 PROTEIN-RELATED"/>
    <property type="match status" value="1"/>
</dbReference>
<dbReference type="PANTHER" id="PTHR15704:SF7">
    <property type="entry name" value="SUPERKILLER COMPLEX PROTEIN 3"/>
    <property type="match status" value="1"/>
</dbReference>
<reference evidence="5 6" key="1">
    <citation type="submission" date="2016-09" db="EMBL/GenBank/DDBJ databases">
        <title>Extensive genetic diversity and differential bi-allelic expression allows diatom success in the polar Southern Ocean.</title>
        <authorList>
            <consortium name="DOE Joint Genome Institute"/>
            <person name="Mock T."/>
            <person name="Otillar R.P."/>
            <person name="Strauss J."/>
            <person name="Dupont C."/>
            <person name="Frickenhaus S."/>
            <person name="Maumus F."/>
            <person name="Mcmullan M."/>
            <person name="Sanges R."/>
            <person name="Schmutz J."/>
            <person name="Toseland A."/>
            <person name="Valas R."/>
            <person name="Veluchamy A."/>
            <person name="Ward B.J."/>
            <person name="Allen A."/>
            <person name="Barry K."/>
            <person name="Falciatore A."/>
            <person name="Ferrante M."/>
            <person name="Fortunato A.E."/>
            <person name="Gloeckner G."/>
            <person name="Gruber A."/>
            <person name="Hipkin R."/>
            <person name="Janech M."/>
            <person name="Kroth P."/>
            <person name="Leese F."/>
            <person name="Lindquist E."/>
            <person name="Lyon B.R."/>
            <person name="Martin J."/>
            <person name="Mayer C."/>
            <person name="Parker M."/>
            <person name="Quesneville H."/>
            <person name="Raymond J."/>
            <person name="Uhlig C."/>
            <person name="Valentin K.U."/>
            <person name="Worden A.Z."/>
            <person name="Armbrust E.V."/>
            <person name="Bowler C."/>
            <person name="Green B."/>
            <person name="Moulton V."/>
            <person name="Van Oosterhout C."/>
            <person name="Grigoriev I."/>
        </authorList>
    </citation>
    <scope>NUCLEOTIDE SEQUENCE [LARGE SCALE GENOMIC DNA]</scope>
    <source>
        <strain evidence="5 6">CCMP1102</strain>
    </source>
</reference>
<protein>
    <recommendedName>
        <fullName evidence="7">TPR-like protein</fullName>
    </recommendedName>
</protein>
<evidence type="ECO:0000313" key="6">
    <source>
        <dbReference type="Proteomes" id="UP000095751"/>
    </source>
</evidence>
<evidence type="ECO:0000256" key="3">
    <source>
        <dbReference type="PROSITE-ProRule" id="PRU00339"/>
    </source>
</evidence>
<keyword evidence="6" id="KW-1185">Reference proteome</keyword>
<dbReference type="Gene3D" id="1.25.40.10">
    <property type="entry name" value="Tetratricopeptide repeat domain"/>
    <property type="match status" value="2"/>
</dbReference>
<dbReference type="InterPro" id="IPR019734">
    <property type="entry name" value="TPR_rpt"/>
</dbReference>
<dbReference type="KEGG" id="fcy:FRACYDRAFT_237159"/>
<keyword evidence="2 3" id="KW-0802">TPR repeat</keyword>
<organism evidence="5 6">
    <name type="scientific">Fragilariopsis cylindrus CCMP1102</name>
    <dbReference type="NCBI Taxonomy" id="635003"/>
    <lineage>
        <taxon>Eukaryota</taxon>
        <taxon>Sar</taxon>
        <taxon>Stramenopiles</taxon>
        <taxon>Ochrophyta</taxon>
        <taxon>Bacillariophyta</taxon>
        <taxon>Bacillariophyceae</taxon>
        <taxon>Bacillariophycidae</taxon>
        <taxon>Bacillariales</taxon>
        <taxon>Bacillariaceae</taxon>
        <taxon>Fragilariopsis</taxon>
    </lineage>
</organism>
<keyword evidence="1" id="KW-0677">Repeat</keyword>
<dbReference type="InParanoid" id="A0A1E7FL71"/>
<gene>
    <name evidence="5" type="ORF">FRACYDRAFT_237159</name>
</gene>
<dbReference type="SUPFAM" id="SSF48452">
    <property type="entry name" value="TPR-like"/>
    <property type="match status" value="2"/>
</dbReference>
<sequence>MGSSTLSPAKLKAYLSSMKERYLDQSSSSSSPSEETTTTNPPLTANDALIGVLKMELLLRGVLVEDENKIYKQIQSSIGKTLLVDDSSLKIPKPLLAGANIMAGRITEAFYHQLKIDSNSSSSLPKHLIPSEENVGAIRRAKEIEDERWLVLLQRIPSPPSIDNNNSNTEIGDINNIDSYFNAILQIALGYYTTAALIQSDTPPMWKKIWDVWTLLEKVATSSSSSSPEDNNNNTQSSPYEAQIAIENLIRIALLKHNTKRASELQLRLIQSYLNQNRIPLSTASCNEYKSKATITQSFGDSITQDLPPLDRKDIKRYNADKARSTLIACQSYYEEEEETTKHGKEEEESTTTIPTTIDSETMLYQTLQVEILVAEEDTNDEAQEIEISNQFIERATILRDTLIATWALTFKYNLNSNNNNSKDEEGERKSSIESGNEGEIKNLNLSFDWVYQSILRLKDKAGIISQKTRSYHKTWNVLLQYILPILKEIEQQIAEIEKIPCVDEDVKSSNEIRIQASIEWLNRTLGNDGSRNAKMKLIETTVSILPDIFWMLIGDGDENIIIDPLDKELKLVADILSGLIHWQEKVESERLQREKIALTVGTQESSVTKITLRWQHAKESALCFVCQDDNASIYQITNDAISRSKKKQKKGFLLFIQCLVSWSGFYQHPWPYCTNLSDARRLLAAAKSDLGRPLTVSEEIFFISASADAELLNGGFVQNASKQYSGVLGKLQQDDDELLVNAYFVSLLRAHCYNGLARIHQADQEEEYTYSDSINGSQTKKSLEILEDLDVPPVVHPLSIWHSRSIFEASKAHELSVARQLTADSLIRFGRFEEALSFLKTAVADSPLDADAAMALGAFLLRVAFYVHKERNKARDKEAQIHLLKAAKLDSSKPNPFALLGIWYEEMGDSKRAQGCYVKSLKLDPCNPIAGRGLLRLASNKEDHIGLLQVAIDKNSPLNGWAWNAVGLNKAYNDGDDDLAVVAILKALRCRDVSIPDKEMLGIFYKPPSLSNEVNERSAALTDLGMCYRRLGRFTASIRAFHASIDAAGIDSAQSATFISCAQVEQELGCFDEAAEKFARVILRNDSRLSVALYGQAVALFSTAKRDLMDGKAGAAFFSIKHGIENCLNSSIKSGCELKLLGDLYSFGASFPFKVFCDDDNPIQDMEYCFQKQLEFVTRGEEAFRSSLTSFGDEEDMLAIKSSILCDIALNILLQAQLMSSIEIDSDINSRSQKVIARYDRAAEAFRQAIEYNPIHAPSWCGLGCSVLKEDPLLAQHAFSRCVQIESMSPDAYANVGFMYTSKLAINASRSTMEALTQVADTPMMWMNCAFILEREAERILAEGDKCKPNDSISQAADAYRASLQVMRHPEAQLGLSLTGRMLHSNEETKQDMPFSNLCTLKRKDCHSFMNEYMDASFSANGAASVFQGVMSIEKGSSMSTYAMWQNDIFMKGKEMVGFVKGGENISSKSLHDASITKLAVAVEAPIEVDEKKKCASSVSTGATNLQRQIWNQPDRADLWLSLAKVFIENGAIESAKIAVSRAAFMSSQELMSSSRINSRTLSFVDSKTISEAISLEYWLKEIQTKKPGTTYSLQRALMMNPGNAVARQGLLLAEAKSE</sequence>